<dbReference type="RefSeq" id="XP_060287750.1">
    <property type="nucleotide sequence ID" value="XM_060429543.1"/>
</dbReference>
<dbReference type="Proteomes" id="UP001244011">
    <property type="component" value="Unassembled WGS sequence"/>
</dbReference>
<name>A0AAJ0FKX2_9PEZI</name>
<feature type="chain" id="PRO_5042567762" evidence="1">
    <location>
        <begin position="23"/>
        <end position="138"/>
    </location>
</feature>
<sequence>MQFSTSVSNLLLGLMGAWSCAAAPAEQVRQDTALITPLPPTCTQKALSCYTHTAFTTPECGKCTQPTDLMCPMYIKVTTTQVPCSTNCCPTTPTHVVTRSCLPCPTGCVIPTETVTQTTGCRFTILPVASATLIPGKA</sequence>
<organism evidence="2 3">
    <name type="scientific">Phialemonium atrogriseum</name>
    <dbReference type="NCBI Taxonomy" id="1093897"/>
    <lineage>
        <taxon>Eukaryota</taxon>
        <taxon>Fungi</taxon>
        <taxon>Dikarya</taxon>
        <taxon>Ascomycota</taxon>
        <taxon>Pezizomycotina</taxon>
        <taxon>Sordariomycetes</taxon>
        <taxon>Sordariomycetidae</taxon>
        <taxon>Cephalothecales</taxon>
        <taxon>Cephalothecaceae</taxon>
        <taxon>Phialemonium</taxon>
    </lineage>
</organism>
<feature type="signal peptide" evidence="1">
    <location>
        <begin position="1"/>
        <end position="22"/>
    </location>
</feature>
<proteinExistence type="predicted"/>
<accession>A0AAJ0FKX2</accession>
<protein>
    <submittedName>
        <fullName evidence="2">Uncharacterized protein</fullName>
    </submittedName>
</protein>
<dbReference type="EMBL" id="MU838998">
    <property type="protein sequence ID" value="KAK1771537.1"/>
    <property type="molecule type" value="Genomic_DNA"/>
</dbReference>
<comment type="caution">
    <text evidence="2">The sequence shown here is derived from an EMBL/GenBank/DDBJ whole genome shotgun (WGS) entry which is preliminary data.</text>
</comment>
<gene>
    <name evidence="2" type="ORF">QBC33DRAFT_554698</name>
</gene>
<evidence type="ECO:0000313" key="2">
    <source>
        <dbReference type="EMBL" id="KAK1771537.1"/>
    </source>
</evidence>
<evidence type="ECO:0000313" key="3">
    <source>
        <dbReference type="Proteomes" id="UP001244011"/>
    </source>
</evidence>
<keyword evidence="1" id="KW-0732">Signal</keyword>
<dbReference type="GeneID" id="85312730"/>
<dbReference type="AlphaFoldDB" id="A0AAJ0FKX2"/>
<keyword evidence="3" id="KW-1185">Reference proteome</keyword>
<evidence type="ECO:0000256" key="1">
    <source>
        <dbReference type="SAM" id="SignalP"/>
    </source>
</evidence>
<reference evidence="2" key="1">
    <citation type="submission" date="2023-06" db="EMBL/GenBank/DDBJ databases">
        <title>Genome-scale phylogeny and comparative genomics of the fungal order Sordariales.</title>
        <authorList>
            <consortium name="Lawrence Berkeley National Laboratory"/>
            <person name="Hensen N."/>
            <person name="Bonometti L."/>
            <person name="Westerberg I."/>
            <person name="Brannstrom I.O."/>
            <person name="Guillou S."/>
            <person name="Cros-Aarteil S."/>
            <person name="Calhoun S."/>
            <person name="Haridas S."/>
            <person name="Kuo A."/>
            <person name="Mondo S."/>
            <person name="Pangilinan J."/>
            <person name="Riley R."/>
            <person name="Labutti K."/>
            <person name="Andreopoulos B."/>
            <person name="Lipzen A."/>
            <person name="Chen C."/>
            <person name="Yanf M."/>
            <person name="Daum C."/>
            <person name="Ng V."/>
            <person name="Clum A."/>
            <person name="Steindorff A."/>
            <person name="Ohm R."/>
            <person name="Martin F."/>
            <person name="Silar P."/>
            <person name="Natvig D."/>
            <person name="Lalanne C."/>
            <person name="Gautier V."/>
            <person name="Ament-Velasquez S.L."/>
            <person name="Kruys A."/>
            <person name="Hutchinson M.I."/>
            <person name="Powell A.J."/>
            <person name="Barry K."/>
            <person name="Miller A.N."/>
            <person name="Grigoriev I.V."/>
            <person name="Debuchy R."/>
            <person name="Gladieux P."/>
            <person name="Thoren M.H."/>
            <person name="Johannesson H."/>
        </authorList>
    </citation>
    <scope>NUCLEOTIDE SEQUENCE</scope>
    <source>
        <strain evidence="2">8032-3</strain>
    </source>
</reference>